<dbReference type="GO" id="GO:0017171">
    <property type="term" value="F:serine hydrolase activity"/>
    <property type="evidence" value="ECO:0007669"/>
    <property type="project" value="TreeGrafter"/>
</dbReference>
<evidence type="ECO:0000313" key="2">
    <source>
        <dbReference type="Ensembl" id="ENSANIP00000013341.1"/>
    </source>
</evidence>
<reference evidence="2" key="2">
    <citation type="submission" date="2025-09" db="UniProtKB">
        <authorList>
            <consortium name="Ensembl"/>
        </authorList>
    </citation>
    <scope>IDENTIFICATION</scope>
</reference>
<evidence type="ECO:0000313" key="3">
    <source>
        <dbReference type="Proteomes" id="UP000694541"/>
    </source>
</evidence>
<dbReference type="InterPro" id="IPR008547">
    <property type="entry name" value="DUF829_TMEM53"/>
</dbReference>
<dbReference type="PANTHER" id="PTHR20908">
    <property type="entry name" value="LD15586P"/>
    <property type="match status" value="1"/>
</dbReference>
<feature type="region of interest" description="Disordered" evidence="1">
    <location>
        <begin position="205"/>
        <end position="224"/>
    </location>
</feature>
<feature type="region of interest" description="Disordered" evidence="1">
    <location>
        <begin position="140"/>
        <end position="166"/>
    </location>
</feature>
<evidence type="ECO:0000256" key="1">
    <source>
        <dbReference type="SAM" id="MobiDB-lite"/>
    </source>
</evidence>
<keyword evidence="3" id="KW-1185">Reference proteome</keyword>
<dbReference type="Ensembl" id="ENSANIT00000013814.1">
    <property type="protein sequence ID" value="ENSANIP00000013341.1"/>
    <property type="gene ID" value="ENSANIG00000009065.1"/>
</dbReference>
<organism evidence="2 3">
    <name type="scientific">Accipiter nisus</name>
    <name type="common">Eurasian sparrowhawk</name>
    <dbReference type="NCBI Taxonomy" id="211598"/>
    <lineage>
        <taxon>Eukaryota</taxon>
        <taxon>Metazoa</taxon>
        <taxon>Chordata</taxon>
        <taxon>Craniata</taxon>
        <taxon>Vertebrata</taxon>
        <taxon>Euteleostomi</taxon>
        <taxon>Archelosauria</taxon>
        <taxon>Archosauria</taxon>
        <taxon>Dinosauria</taxon>
        <taxon>Saurischia</taxon>
        <taxon>Theropoda</taxon>
        <taxon>Coelurosauria</taxon>
        <taxon>Aves</taxon>
        <taxon>Neognathae</taxon>
        <taxon>Neoaves</taxon>
        <taxon>Telluraves</taxon>
        <taxon>Accipitrimorphae</taxon>
        <taxon>Accipitriformes</taxon>
        <taxon>Accipitridae</taxon>
        <taxon>Accipitrinae</taxon>
        <taxon>Accipiter</taxon>
    </lineage>
</organism>
<name>A0A8B9MSQ6_9AVES</name>
<reference evidence="2" key="1">
    <citation type="submission" date="2025-08" db="UniProtKB">
        <authorList>
            <consortium name="Ensembl"/>
        </authorList>
    </citation>
    <scope>IDENTIFICATION</scope>
</reference>
<dbReference type="Gene3D" id="3.40.50.1820">
    <property type="entry name" value="alpha/beta hydrolase"/>
    <property type="match status" value="1"/>
</dbReference>
<feature type="region of interest" description="Disordered" evidence="1">
    <location>
        <begin position="1"/>
        <end position="54"/>
    </location>
</feature>
<dbReference type="SUPFAM" id="SSF53474">
    <property type="entry name" value="alpha/beta-Hydrolases"/>
    <property type="match status" value="1"/>
</dbReference>
<dbReference type="PANTHER" id="PTHR20908:SF4">
    <property type="entry name" value="SI:DKEY-5I3.5"/>
    <property type="match status" value="1"/>
</dbReference>
<proteinExistence type="predicted"/>
<dbReference type="InterPro" id="IPR029058">
    <property type="entry name" value="AB_hydrolase_fold"/>
</dbReference>
<dbReference type="Pfam" id="PF05705">
    <property type="entry name" value="DUF829"/>
    <property type="match status" value="1"/>
</dbReference>
<accession>A0A8B9MSQ6</accession>
<dbReference type="Proteomes" id="UP000694541">
    <property type="component" value="Unplaced"/>
</dbReference>
<feature type="compositionally biased region" description="Gly residues" evidence="1">
    <location>
        <begin position="145"/>
        <end position="166"/>
    </location>
</feature>
<feature type="compositionally biased region" description="Pro residues" evidence="1">
    <location>
        <begin position="1"/>
        <end position="34"/>
    </location>
</feature>
<evidence type="ECO:0008006" key="4">
    <source>
        <dbReference type="Google" id="ProtNLM"/>
    </source>
</evidence>
<protein>
    <recommendedName>
        <fullName evidence="4">Transmembrane protein 53</fullName>
    </recommendedName>
</protein>
<sequence length="403" mass="41031">MQLDPPPQLDATPAPPPQPDPLTEPDPLMLPDPPGTASDTREDEGQHCAPPPLPPVTVTSFSGTIRLYSSAVGGSPAGRPLLLLLPWLGARARGLARYLALYLRRGVDVLVVGTTACHVLRPRQGQRLAGRLLRLLDHGGDGDGGEGGGGGVGGDGDDGGGYGDSGGAGGTGGGHCGGNGGDAGGGAGGDGGGVGGVGGGVGGGGGDIDVSGGPGDTGGGGGDGSSLATRPLLVHAISAGAYTFAQVLLLLRHRPRQCRRLAPRFRGIVYDSLVTGGIGDMARGIAGAVGAPYLRALVRAGARLYLGVLRCWGGREFERARGAFASPPLRCPLLLFYSLDDALCQPAVLRALLRGWRAQGIRAHARGWPRSRHAAHLRQHPAEYRQALLAFLRSLEGPPKARL</sequence>
<dbReference type="AlphaFoldDB" id="A0A8B9MSQ6"/>